<keyword evidence="2" id="KW-1185">Reference proteome</keyword>
<organism evidence="1 2">
    <name type="scientific">Eleusine coracana subsp. coracana</name>
    <dbReference type="NCBI Taxonomy" id="191504"/>
    <lineage>
        <taxon>Eukaryota</taxon>
        <taxon>Viridiplantae</taxon>
        <taxon>Streptophyta</taxon>
        <taxon>Embryophyta</taxon>
        <taxon>Tracheophyta</taxon>
        <taxon>Spermatophyta</taxon>
        <taxon>Magnoliopsida</taxon>
        <taxon>Liliopsida</taxon>
        <taxon>Poales</taxon>
        <taxon>Poaceae</taxon>
        <taxon>PACMAD clade</taxon>
        <taxon>Chloridoideae</taxon>
        <taxon>Cynodonteae</taxon>
        <taxon>Eleusininae</taxon>
        <taxon>Eleusine</taxon>
    </lineage>
</organism>
<name>A0AAV5CU45_ELECO</name>
<accession>A0AAV5CU45</accession>
<sequence length="91" mass="9380">MLLLINDVSGPWTGRQGKAARLSNGLGGRSAAVGCECSGGLHAVTMCCIAPQLRVDPLRSSALANNFRLGKSEIVGVARWEAEGGEADNVA</sequence>
<evidence type="ECO:0000313" key="2">
    <source>
        <dbReference type="Proteomes" id="UP001054889"/>
    </source>
</evidence>
<proteinExistence type="predicted"/>
<protein>
    <submittedName>
        <fullName evidence="1">Uncharacterized protein</fullName>
    </submittedName>
</protein>
<dbReference type="Proteomes" id="UP001054889">
    <property type="component" value="Unassembled WGS sequence"/>
</dbReference>
<reference evidence="1" key="1">
    <citation type="journal article" date="2018" name="DNA Res.">
        <title>Multiple hybrid de novo genome assembly of finger millet, an orphan allotetraploid crop.</title>
        <authorList>
            <person name="Hatakeyama M."/>
            <person name="Aluri S."/>
            <person name="Balachadran M.T."/>
            <person name="Sivarajan S.R."/>
            <person name="Patrignani A."/>
            <person name="Gruter S."/>
            <person name="Poveda L."/>
            <person name="Shimizu-Inatsugi R."/>
            <person name="Baeten J."/>
            <person name="Francoijs K.J."/>
            <person name="Nataraja K.N."/>
            <person name="Reddy Y.A.N."/>
            <person name="Phadnis S."/>
            <person name="Ravikumar R.L."/>
            <person name="Schlapbach R."/>
            <person name="Sreeman S.M."/>
            <person name="Shimizu K.K."/>
        </authorList>
    </citation>
    <scope>NUCLEOTIDE SEQUENCE</scope>
</reference>
<gene>
    <name evidence="1" type="primary">ga18885</name>
    <name evidence="1" type="ORF">PR202_ga18885</name>
</gene>
<comment type="caution">
    <text evidence="1">The sequence shown here is derived from an EMBL/GenBank/DDBJ whole genome shotgun (WGS) entry which is preliminary data.</text>
</comment>
<reference evidence="1" key="2">
    <citation type="submission" date="2021-12" db="EMBL/GenBank/DDBJ databases">
        <title>Resequencing data analysis of finger millet.</title>
        <authorList>
            <person name="Hatakeyama M."/>
            <person name="Aluri S."/>
            <person name="Balachadran M.T."/>
            <person name="Sivarajan S.R."/>
            <person name="Poveda L."/>
            <person name="Shimizu-Inatsugi R."/>
            <person name="Schlapbach R."/>
            <person name="Sreeman S.M."/>
            <person name="Shimizu K.K."/>
        </authorList>
    </citation>
    <scope>NUCLEOTIDE SEQUENCE</scope>
</reference>
<evidence type="ECO:0000313" key="1">
    <source>
        <dbReference type="EMBL" id="GJN01608.1"/>
    </source>
</evidence>
<dbReference type="EMBL" id="BQKI01000009">
    <property type="protein sequence ID" value="GJN01608.1"/>
    <property type="molecule type" value="Genomic_DNA"/>
</dbReference>
<dbReference type="AlphaFoldDB" id="A0AAV5CU45"/>